<dbReference type="Proteomes" id="UP000681586">
    <property type="component" value="Unassembled WGS sequence"/>
</dbReference>
<dbReference type="PANTHER" id="PTHR36110">
    <property type="entry name" value="RING-CLEAVING DIOXYGENASE MHQE-RELATED"/>
    <property type="match status" value="1"/>
</dbReference>
<comment type="caution">
    <text evidence="2">The sequence shown here is derived from an EMBL/GenBank/DDBJ whole genome shotgun (WGS) entry which is preliminary data.</text>
</comment>
<dbReference type="InterPro" id="IPR052537">
    <property type="entry name" value="Extradiol_RC_dioxygenase"/>
</dbReference>
<organism evidence="2 3">
    <name type="scientific">Mammaliicoccus fleurettii</name>
    <dbReference type="NCBI Taxonomy" id="150056"/>
    <lineage>
        <taxon>Bacteria</taxon>
        <taxon>Bacillati</taxon>
        <taxon>Bacillota</taxon>
        <taxon>Bacilli</taxon>
        <taxon>Bacillales</taxon>
        <taxon>Staphylococcaceae</taxon>
        <taxon>Mammaliicoccus</taxon>
    </lineage>
</organism>
<gene>
    <name evidence="2" type="ORF">JJQ58_10400</name>
</gene>
<evidence type="ECO:0000313" key="2">
    <source>
        <dbReference type="EMBL" id="MBS3697875.1"/>
    </source>
</evidence>
<dbReference type="InterPro" id="IPR037523">
    <property type="entry name" value="VOC_core"/>
</dbReference>
<feature type="domain" description="VOC" evidence="1">
    <location>
        <begin position="157"/>
        <end position="282"/>
    </location>
</feature>
<dbReference type="SUPFAM" id="SSF54593">
    <property type="entry name" value="Glyoxalase/Bleomycin resistance protein/Dihydroxybiphenyl dioxygenase"/>
    <property type="match status" value="1"/>
</dbReference>
<dbReference type="InterPro" id="IPR004360">
    <property type="entry name" value="Glyas_Fos-R_dOase_dom"/>
</dbReference>
<protein>
    <submittedName>
        <fullName evidence="2">VOC family protein</fullName>
    </submittedName>
</protein>
<dbReference type="InterPro" id="IPR029068">
    <property type="entry name" value="Glyas_Bleomycin-R_OHBP_Dase"/>
</dbReference>
<dbReference type="RefSeq" id="WP_203154177.1">
    <property type="nucleotide sequence ID" value="NZ_JAEPSA010000029.1"/>
</dbReference>
<dbReference type="EMBL" id="JAGXBM010000018">
    <property type="protein sequence ID" value="MBS3697875.1"/>
    <property type="molecule type" value="Genomic_DNA"/>
</dbReference>
<name>A0ABS5MPM2_9STAP</name>
<dbReference type="Pfam" id="PF00903">
    <property type="entry name" value="Glyoxalase"/>
    <property type="match status" value="1"/>
</dbReference>
<sequence length="325" mass="37913">MNHDSIIHHVSIINHDAEQSFNFYRNILGLNLLMKTVNQENYEMYHIFFADKYGRAGTEVTLFEMKEGKENQFGANAFDRLLFKVPSVESLQYWEQRFDQFEVCHYGIESYTDRSLIRFEGPDQTPLGLIVIADHEDISLFNRDENSVVPFEHQILALDSVHARVRYPEASKQHFQDLFNWKTYGQTAFFDTGLTVNILHNNNSEMYHEVHLIYDTFNPLEEQGFGAIHHVAISAEAESTLDDIAVSLDKLNMIHSPIKNRGFFKSIYYQDPNQLLFEVATLKLNMEAITFEEKQFQDIPLYLPEHLESKRTFIERQLQKGSTGL</sequence>
<dbReference type="PROSITE" id="PS51819">
    <property type="entry name" value="VOC"/>
    <property type="match status" value="1"/>
</dbReference>
<dbReference type="PANTHER" id="PTHR36110:SF4">
    <property type="entry name" value="RING-CLEAVING DIOXYGENASE MHQA-RELATED"/>
    <property type="match status" value="1"/>
</dbReference>
<reference evidence="2 3" key="1">
    <citation type="submission" date="2021-05" db="EMBL/GenBank/DDBJ databases">
        <title>Staphylococcus fleurettii isolated from lake water in First Nation community in Manitoba, Canada.</title>
        <authorList>
            <person name="Bashar S."/>
            <person name="Murdock A."/>
            <person name="Patidar R."/>
            <person name="Golding G."/>
            <person name="Farenhorst A."/>
            <person name="Kumar A."/>
        </authorList>
    </citation>
    <scope>NUCLEOTIDE SEQUENCE [LARGE SCALE GENOMIC DNA]</scope>
    <source>
        <strain evidence="2 3">SF002</strain>
    </source>
</reference>
<keyword evidence="3" id="KW-1185">Reference proteome</keyword>
<evidence type="ECO:0000259" key="1">
    <source>
        <dbReference type="PROSITE" id="PS51819"/>
    </source>
</evidence>
<proteinExistence type="predicted"/>
<evidence type="ECO:0000313" key="3">
    <source>
        <dbReference type="Proteomes" id="UP000681586"/>
    </source>
</evidence>
<dbReference type="Gene3D" id="3.10.180.10">
    <property type="entry name" value="2,3-Dihydroxybiphenyl 1,2-Dioxygenase, domain 1"/>
    <property type="match status" value="2"/>
</dbReference>
<accession>A0ABS5MPM2</accession>